<evidence type="ECO:0000313" key="2">
    <source>
        <dbReference type="EMBL" id="ETI25699.1"/>
    </source>
</evidence>
<feature type="compositionally biased region" description="Basic residues" evidence="1">
    <location>
        <begin position="31"/>
        <end position="41"/>
    </location>
</feature>
<organism evidence="2 3">
    <name type="scientific">Cladophialophora carrionii CBS 160.54</name>
    <dbReference type="NCBI Taxonomy" id="1279043"/>
    <lineage>
        <taxon>Eukaryota</taxon>
        <taxon>Fungi</taxon>
        <taxon>Dikarya</taxon>
        <taxon>Ascomycota</taxon>
        <taxon>Pezizomycotina</taxon>
        <taxon>Eurotiomycetes</taxon>
        <taxon>Chaetothyriomycetidae</taxon>
        <taxon>Chaetothyriales</taxon>
        <taxon>Herpotrichiellaceae</taxon>
        <taxon>Cladophialophora</taxon>
    </lineage>
</organism>
<feature type="compositionally biased region" description="Low complexity" evidence="1">
    <location>
        <begin position="57"/>
        <end position="67"/>
    </location>
</feature>
<name>V9DFM9_9EURO</name>
<evidence type="ECO:0000256" key="1">
    <source>
        <dbReference type="SAM" id="MobiDB-lite"/>
    </source>
</evidence>
<dbReference type="PANTHER" id="PTHR37540:SF10">
    <property type="entry name" value="SIGMA-70 REGION 2 FAMILY PROTEIN"/>
    <property type="match status" value="1"/>
</dbReference>
<dbReference type="PANTHER" id="PTHR37540">
    <property type="entry name" value="TRANSCRIPTION FACTOR (ACR-2), PUTATIVE-RELATED-RELATED"/>
    <property type="match status" value="1"/>
</dbReference>
<dbReference type="RefSeq" id="XP_008725044.1">
    <property type="nucleotide sequence ID" value="XM_008726822.1"/>
</dbReference>
<dbReference type="EMBL" id="KB822703">
    <property type="protein sequence ID" value="ETI25699.1"/>
    <property type="molecule type" value="Genomic_DNA"/>
</dbReference>
<dbReference type="AlphaFoldDB" id="V9DFM9"/>
<protein>
    <recommendedName>
        <fullName evidence="4">Transcription factor domain-containing protein</fullName>
    </recommendedName>
</protein>
<proteinExistence type="predicted"/>
<dbReference type="OrthoDB" id="3469466at2759"/>
<accession>V9DFM9</accession>
<dbReference type="GeneID" id="19980966"/>
<feature type="compositionally biased region" description="Polar residues" evidence="1">
    <location>
        <begin position="45"/>
        <end position="56"/>
    </location>
</feature>
<feature type="region of interest" description="Disordered" evidence="1">
    <location>
        <begin position="1"/>
        <end position="79"/>
    </location>
</feature>
<evidence type="ECO:0008006" key="4">
    <source>
        <dbReference type="Google" id="ProtNLM"/>
    </source>
</evidence>
<dbReference type="HOGENOM" id="CLU_015771_2_0_1"/>
<gene>
    <name evidence="2" type="ORF">G647_02473</name>
</gene>
<reference evidence="2 3" key="1">
    <citation type="submission" date="2013-03" db="EMBL/GenBank/DDBJ databases">
        <title>The Genome Sequence of Cladophialophora carrionii CBS 160.54.</title>
        <authorList>
            <consortium name="The Broad Institute Genomics Platform"/>
            <person name="Cuomo C."/>
            <person name="de Hoog S."/>
            <person name="Gorbushina A."/>
            <person name="Walker B."/>
            <person name="Young S.K."/>
            <person name="Zeng Q."/>
            <person name="Gargeya S."/>
            <person name="Fitzgerald M."/>
            <person name="Haas B."/>
            <person name="Abouelleil A."/>
            <person name="Allen A.W."/>
            <person name="Alvarado L."/>
            <person name="Arachchi H.M."/>
            <person name="Berlin A.M."/>
            <person name="Chapman S.B."/>
            <person name="Gainer-Dewar J."/>
            <person name="Goldberg J."/>
            <person name="Griggs A."/>
            <person name="Gujja S."/>
            <person name="Hansen M."/>
            <person name="Howarth C."/>
            <person name="Imamovic A."/>
            <person name="Ireland A."/>
            <person name="Larimer J."/>
            <person name="McCowan C."/>
            <person name="Murphy C."/>
            <person name="Pearson M."/>
            <person name="Poon T.W."/>
            <person name="Priest M."/>
            <person name="Roberts A."/>
            <person name="Saif S."/>
            <person name="Shea T."/>
            <person name="Sisk P."/>
            <person name="Sykes S."/>
            <person name="Wortman J."/>
            <person name="Nusbaum C."/>
            <person name="Birren B."/>
        </authorList>
    </citation>
    <scope>NUCLEOTIDE SEQUENCE [LARGE SCALE GENOMIC DNA]</scope>
    <source>
        <strain evidence="2 3">CBS 160.54</strain>
    </source>
</reference>
<dbReference type="VEuPathDB" id="FungiDB:G647_02473"/>
<evidence type="ECO:0000313" key="3">
    <source>
        <dbReference type="Proteomes" id="UP000030678"/>
    </source>
</evidence>
<sequence>MRLQFLPYNPSKDSYDLDETAEESPQQHAARVYHRKAKLLRKAAGNSQKSAANRSQGPAAKAKSGAGPPKPESVFYNDKSGNVLATSGTTDPGPVTVLGAGRIDPFDTYCTSDHSLIIHEMLDHAISFQWTLFAPDDKPESLLMAKKAVMDTAIRFPVCFHTLVYSGATHKAFHQSPTVDNRGSALLRLRSKVEALKALRKASQSSEAALSDGVIFAMALLAILGYGEKVTSVTKHERRTMAAQQDGQFYASMEYEWRHWRALIEVFKLKGGLHTIQFPGLAFAIASFDIHTSMMFQTRPAFPLFMLSSLVIGSWSTNQPSSPAMLRLSALTSGFGFLEDLCLTEAIDLLTVLRGVRDITIAFDSYQHGEPEAPPIKLIIFARNLNQHELLTLPDLSGGLYCDDLGQSSPPATTRQALALYELCRLCAFVFQMTVLLPNLHDNIDVTIPYAHRIRRCLQIATTDLSLHGDTKYHDLLLWATLMTAWLVKGTYLYDWFVDFLVEHVGAANIGGGDGGLPSVSQWPRVKNILSSFLWLDSECLAPCAWVWEEVEASQIPNEKCAV</sequence>
<dbReference type="Proteomes" id="UP000030678">
    <property type="component" value="Unassembled WGS sequence"/>
</dbReference>